<comment type="caution">
    <text evidence="1">The sequence shown here is derived from an EMBL/GenBank/DDBJ whole genome shotgun (WGS) entry which is preliminary data.</text>
</comment>
<organism evidence="1 2">
    <name type="scientific">Carnegiea gigantea</name>
    <dbReference type="NCBI Taxonomy" id="171969"/>
    <lineage>
        <taxon>Eukaryota</taxon>
        <taxon>Viridiplantae</taxon>
        <taxon>Streptophyta</taxon>
        <taxon>Embryophyta</taxon>
        <taxon>Tracheophyta</taxon>
        <taxon>Spermatophyta</taxon>
        <taxon>Magnoliopsida</taxon>
        <taxon>eudicotyledons</taxon>
        <taxon>Gunneridae</taxon>
        <taxon>Pentapetalae</taxon>
        <taxon>Caryophyllales</taxon>
        <taxon>Cactineae</taxon>
        <taxon>Cactaceae</taxon>
        <taxon>Cactoideae</taxon>
        <taxon>Echinocereeae</taxon>
        <taxon>Carnegiea</taxon>
    </lineage>
</organism>
<dbReference type="PANTHER" id="PTHR33116:SF84">
    <property type="entry name" value="RNA-DIRECTED DNA POLYMERASE"/>
    <property type="match status" value="1"/>
</dbReference>
<dbReference type="Proteomes" id="UP001153076">
    <property type="component" value="Unassembled WGS sequence"/>
</dbReference>
<dbReference type="OrthoDB" id="1724700at2759"/>
<dbReference type="PANTHER" id="PTHR33116">
    <property type="entry name" value="REVERSE TRANSCRIPTASE ZINC-BINDING DOMAIN-CONTAINING PROTEIN-RELATED-RELATED"/>
    <property type="match status" value="1"/>
</dbReference>
<name>A0A9Q1JLN8_9CARY</name>
<dbReference type="AlphaFoldDB" id="A0A9Q1JLN8"/>
<protein>
    <recommendedName>
        <fullName evidence="3">Reverse transcriptase domain-containing protein</fullName>
    </recommendedName>
</protein>
<evidence type="ECO:0000313" key="2">
    <source>
        <dbReference type="Proteomes" id="UP001153076"/>
    </source>
</evidence>
<proteinExistence type="predicted"/>
<gene>
    <name evidence="1" type="ORF">Cgig2_021927</name>
</gene>
<reference evidence="1" key="1">
    <citation type="submission" date="2022-04" db="EMBL/GenBank/DDBJ databases">
        <title>Carnegiea gigantea Genome sequencing and assembly v2.</title>
        <authorList>
            <person name="Copetti D."/>
            <person name="Sanderson M.J."/>
            <person name="Burquez A."/>
            <person name="Wojciechowski M.F."/>
        </authorList>
    </citation>
    <scope>NUCLEOTIDE SEQUENCE</scope>
    <source>
        <strain evidence="1">SGP5-SGP5p</strain>
        <tissue evidence="1">Aerial part</tissue>
    </source>
</reference>
<sequence>MLILVAGNYEFSSHLKCKEMRLNHMLFADDLILFSKVNNQSIQALMMALKEYAQTSGLHVSKEKSQILGVHISSARFSKSECASLVDKITTKVRIWSARNISYAGRCVLSNSILIKGSIFIMLQQLVKDIETGCNDCNYRTPPITYEKLQKKRIPCGLGGSMTIILKTQYAAIFNQDQTHAGIEKTYAAFKTTYKRALYSTGVRGLLQWVFTG</sequence>
<dbReference type="EMBL" id="JAKOGI010002073">
    <property type="protein sequence ID" value="KAJ8423035.1"/>
    <property type="molecule type" value="Genomic_DNA"/>
</dbReference>
<accession>A0A9Q1JLN8</accession>
<evidence type="ECO:0000313" key="1">
    <source>
        <dbReference type="EMBL" id="KAJ8423035.1"/>
    </source>
</evidence>
<evidence type="ECO:0008006" key="3">
    <source>
        <dbReference type="Google" id="ProtNLM"/>
    </source>
</evidence>
<keyword evidence="2" id="KW-1185">Reference proteome</keyword>